<evidence type="ECO:0000256" key="8">
    <source>
        <dbReference type="ARBA" id="ARBA00023163"/>
    </source>
</evidence>
<dbReference type="GO" id="GO:0032991">
    <property type="term" value="C:protein-containing complex"/>
    <property type="evidence" value="ECO:0007669"/>
    <property type="project" value="UniProtKB-ARBA"/>
</dbReference>
<dbReference type="PROSITE" id="PS00463">
    <property type="entry name" value="ZN2_CY6_FUNGAL_1"/>
    <property type="match status" value="1"/>
</dbReference>
<sequence length="1478" mass="167262">MAGLQPSREVPTRATFLAQADSGARNVSELKPLSCTNCRHRKIKCDKSHPCTACKRSGIDCVFPKRTRVRASGRQRSRNYRSRDDELLRRIGKLEDLVEKMGGDVPNLSTSKAPGGRSTTSSESSASIISYKGSSGNLRHSSTEKMTIPRNKYISGDFWANLGGEVNGLRSLLEHHVDDDDDQSNDDDEHFQHTPSTTGSTGQPIHSSLLDFVFHGADGRPKQQLDFPVSFRHFKALGDTYFTNVDPIFKIIHRPTTLSYIANSTRNFSAPPNNNAAELLMLCMYFAAISSMSPEDCQNTFHQDPQTLLPKFRRSAELAFARENLLITDEFAVLQAFAIYLFTLRAHSKTQSTWTLFALLLRIAQSFGIHKDADDTGISFFEAQQRSLLWWQIMILDLRCAEDRGTQPMIFDGSFNTAMPLNISDDDYGPETNEPVPELSTLTDMTLSHITHKLAFIFRKLLFPNQISFTEKEQMIKSLSHEFESLYFQKCDANIPIQWYLSMVSRLLILKLWLSLRYPLQGRDQPIYPNTGTTRDQTLRIAVLILEIMNMYENDPKSVRFKWVGRTWVQWHPLAVVLAELCVQTQGPLVDRAWAVVESVWNTFGKQVADTTEGILWKPLKRLLKKARAAYQEAALKRDVHRIRDTTVHEVAQSLSDPMFDLSQMEVDEYSRSLLLSSCAPTDAQMAPLWNNSDASYSMNPIPQNIVNTDYTNQINWAIWEGFLMDSERWKSRSRWEYTDTYNSIGSSRIGISTEGDSSSTSSDTGSQKFIFLGEKDKTIETILSEPLHHTILLAQSIPSNEPVLNTQRQPDVDAYRPHWAIVSLTMRHSPHRQPLGINTLIQSLFIPATFNRPPSINGGYACMAAMSDSNNNSRRERPLLFSVNRKLRHLQGLSIRNLSITPPSRARGKTIDDDDIPYSLKTPVKLAVQAQNRSVTQSRSYTDLKSISPKVQPLDGNQEQHDKQIRESRPNRRRSTLPWSGGDLESRQTKLEDIARSRMADVWFSIHCDGIDGPVYVSEVVEKTTNPDFRVLDLNVCGPHVSRMDQLCVKVWVKSENMSDYTLLLELHQSFRSLQFVGKSLETFHHPLPPNCVLFHFADGIFTNLTDLPPTQTNLAGFTNGSPHMEPQSTSSYDALMRLANLDDCIQDALATREKLESQINVILKKYQKSLELLNQVSQAEEKTALIKRGIANEKKQVRLSAKRRDELIASINARRESMTSGRENQNKTCTHLTDARLKLTFSASLLGHNREDAKGQIRRICEDLLAIYPIEPLSDKALAFTIAGLHLPNSKFDDIDREVVAAALGYTGHLVYLLSFYLSVPLPYPIKPYMSSTFIQDPVSAGLSRRTFPLYPVNVQYRFEYGVFLLNKNIEVLMNRFGLRVLDIRHTLPNLKYLLYVLTARTNELPARKAGGVRGLLLGRSTPMMSRQNSQDSFASSEIMPPHRMPSELLRNDANKSQTSYSKQSNLTPVNPGSTM</sequence>
<evidence type="ECO:0000256" key="11">
    <source>
        <dbReference type="SAM" id="MobiDB-lite"/>
    </source>
</evidence>
<evidence type="ECO:0000313" key="13">
    <source>
        <dbReference type="EMBL" id="EEA28605.1"/>
    </source>
</evidence>
<dbReference type="GO" id="GO:0005634">
    <property type="term" value="C:nucleus"/>
    <property type="evidence" value="ECO:0007669"/>
    <property type="project" value="UniProtKB-SubCell"/>
</dbReference>
<proteinExistence type="inferred from homology"/>
<dbReference type="HOGENOM" id="CLU_249809_0_0_1"/>
<reference evidence="14" key="1">
    <citation type="journal article" date="2015" name="Genome Announc.">
        <title>Genome sequence of the AIDS-associated pathogen Penicillium marneffei (ATCC18224) and its near taxonomic relative Talaromyces stipitatus (ATCC10500).</title>
        <authorList>
            <person name="Nierman W.C."/>
            <person name="Fedorova-Abrams N.D."/>
            <person name="Andrianopoulos A."/>
        </authorList>
    </citation>
    <scope>NUCLEOTIDE SEQUENCE [LARGE SCALE GENOMIC DNA]</scope>
    <source>
        <strain evidence="14">ATCC 18224 / CBS 334.59 / QM 7333</strain>
    </source>
</reference>
<accession>B6Q6D0</accession>
<dbReference type="STRING" id="441960.B6Q6D0"/>
<feature type="compositionally biased region" description="Polar residues" evidence="11">
    <location>
        <begin position="930"/>
        <end position="946"/>
    </location>
</feature>
<dbReference type="Pfam" id="PF04082">
    <property type="entry name" value="Fungal_trans"/>
    <property type="match status" value="1"/>
</dbReference>
<name>B6Q6D0_TALMQ</name>
<dbReference type="Pfam" id="PF00172">
    <property type="entry name" value="Zn_clus"/>
    <property type="match status" value="1"/>
</dbReference>
<dbReference type="CDD" id="cd12148">
    <property type="entry name" value="fungal_TF_MHR"/>
    <property type="match status" value="1"/>
</dbReference>
<feature type="coiled-coil region" evidence="10">
    <location>
        <begin position="1140"/>
        <end position="1185"/>
    </location>
</feature>
<feature type="compositionally biased region" description="Polar residues" evidence="11">
    <location>
        <begin position="1457"/>
        <end position="1478"/>
    </location>
</feature>
<dbReference type="GO" id="GO:0006351">
    <property type="term" value="P:DNA-templated transcription"/>
    <property type="evidence" value="ECO:0007669"/>
    <property type="project" value="InterPro"/>
</dbReference>
<evidence type="ECO:0000256" key="3">
    <source>
        <dbReference type="ARBA" id="ARBA00013807"/>
    </source>
</evidence>
<dbReference type="InterPro" id="IPR050613">
    <property type="entry name" value="Sec_Metabolite_Reg"/>
</dbReference>
<comment type="subcellular location">
    <subcellularLocation>
        <location evidence="1">Nucleus</location>
    </subcellularLocation>
</comment>
<keyword evidence="5" id="KW-0805">Transcription regulation</keyword>
<evidence type="ECO:0000256" key="6">
    <source>
        <dbReference type="ARBA" id="ARBA00023054"/>
    </source>
</evidence>
<dbReference type="SMART" id="SM00066">
    <property type="entry name" value="GAL4"/>
    <property type="match status" value="1"/>
</dbReference>
<dbReference type="Pfam" id="PF10186">
    <property type="entry name" value="ATG14"/>
    <property type="match status" value="1"/>
</dbReference>
<feature type="region of interest" description="Disordered" evidence="11">
    <location>
        <begin position="101"/>
        <end position="127"/>
    </location>
</feature>
<keyword evidence="8" id="KW-0804">Transcription</keyword>
<evidence type="ECO:0000256" key="10">
    <source>
        <dbReference type="SAM" id="Coils"/>
    </source>
</evidence>
<dbReference type="SUPFAM" id="SSF57701">
    <property type="entry name" value="Zn2/Cys6 DNA-binding domain"/>
    <property type="match status" value="1"/>
</dbReference>
<evidence type="ECO:0000256" key="1">
    <source>
        <dbReference type="ARBA" id="ARBA00004123"/>
    </source>
</evidence>
<dbReference type="GO" id="GO:0008270">
    <property type="term" value="F:zinc ion binding"/>
    <property type="evidence" value="ECO:0007669"/>
    <property type="project" value="InterPro"/>
</dbReference>
<evidence type="ECO:0000256" key="9">
    <source>
        <dbReference type="ARBA" id="ARBA00023242"/>
    </source>
</evidence>
<comment type="similarity">
    <text evidence="2">Belongs to the ATG14 family.</text>
</comment>
<feature type="compositionally biased region" description="Polar residues" evidence="11">
    <location>
        <begin position="1425"/>
        <end position="1438"/>
    </location>
</feature>
<dbReference type="VEuPathDB" id="FungiDB:PMAA_034080"/>
<dbReference type="GO" id="GO:0000981">
    <property type="term" value="F:DNA-binding transcription factor activity, RNA polymerase II-specific"/>
    <property type="evidence" value="ECO:0007669"/>
    <property type="project" value="InterPro"/>
</dbReference>
<dbReference type="OrthoDB" id="72772at2759"/>
<evidence type="ECO:0000259" key="12">
    <source>
        <dbReference type="PROSITE" id="PS50048"/>
    </source>
</evidence>
<protein>
    <recommendedName>
        <fullName evidence="3">Autophagy-related protein 14</fullName>
    </recommendedName>
</protein>
<keyword evidence="7" id="KW-0238">DNA-binding</keyword>
<dbReference type="Proteomes" id="UP000001294">
    <property type="component" value="Unassembled WGS sequence"/>
</dbReference>
<evidence type="ECO:0000256" key="4">
    <source>
        <dbReference type="ARBA" id="ARBA00022723"/>
    </source>
</evidence>
<feature type="compositionally biased region" description="Acidic residues" evidence="11">
    <location>
        <begin position="179"/>
        <end position="189"/>
    </location>
</feature>
<dbReference type="GO" id="GO:0003677">
    <property type="term" value="F:DNA binding"/>
    <property type="evidence" value="ECO:0007669"/>
    <property type="project" value="UniProtKB-KW"/>
</dbReference>
<dbReference type="InterPro" id="IPR036864">
    <property type="entry name" value="Zn2-C6_fun-type_DNA-bd_sf"/>
</dbReference>
<dbReference type="PANTHER" id="PTHR31001">
    <property type="entry name" value="UNCHARACTERIZED TRANSCRIPTIONAL REGULATORY PROTEIN"/>
    <property type="match status" value="1"/>
</dbReference>
<feature type="region of interest" description="Disordered" evidence="11">
    <location>
        <begin position="930"/>
        <end position="985"/>
    </location>
</feature>
<dbReference type="Gene3D" id="4.10.240.10">
    <property type="entry name" value="Zn(2)-C6 fungal-type DNA-binding domain"/>
    <property type="match status" value="1"/>
</dbReference>
<dbReference type="CDD" id="cd00067">
    <property type="entry name" value="GAL4"/>
    <property type="match status" value="1"/>
</dbReference>
<feature type="region of interest" description="Disordered" evidence="11">
    <location>
        <begin position="1423"/>
        <end position="1478"/>
    </location>
</feature>
<feature type="compositionally biased region" description="Basic and acidic residues" evidence="11">
    <location>
        <begin position="959"/>
        <end position="971"/>
    </location>
</feature>
<keyword evidence="9" id="KW-0539">Nucleus</keyword>
<feature type="region of interest" description="Disordered" evidence="11">
    <location>
        <begin position="177"/>
        <end position="204"/>
    </location>
</feature>
<dbReference type="EMBL" id="DS995899">
    <property type="protein sequence ID" value="EEA28605.1"/>
    <property type="molecule type" value="Genomic_DNA"/>
</dbReference>
<dbReference type="GO" id="GO:0005737">
    <property type="term" value="C:cytoplasm"/>
    <property type="evidence" value="ECO:0007669"/>
    <property type="project" value="UniProtKB-ARBA"/>
</dbReference>
<keyword evidence="6 10" id="KW-0175">Coiled coil</keyword>
<feature type="domain" description="Zn(2)-C6 fungal-type" evidence="12">
    <location>
        <begin position="34"/>
        <end position="63"/>
    </location>
</feature>
<dbReference type="InterPro" id="IPR007219">
    <property type="entry name" value="XnlR_reg_dom"/>
</dbReference>
<dbReference type="PANTHER" id="PTHR31001:SF50">
    <property type="entry name" value="ZN(II)2CYS6 TRANSCRIPTION FACTOR (EUROFUNG)"/>
    <property type="match status" value="1"/>
</dbReference>
<dbReference type="InterPro" id="IPR001138">
    <property type="entry name" value="Zn2Cys6_DnaBD"/>
</dbReference>
<evidence type="ECO:0000256" key="7">
    <source>
        <dbReference type="ARBA" id="ARBA00023125"/>
    </source>
</evidence>
<evidence type="ECO:0000313" key="14">
    <source>
        <dbReference type="Proteomes" id="UP000001294"/>
    </source>
</evidence>
<organism evidence="13 14">
    <name type="scientific">Talaromyces marneffei (strain ATCC 18224 / CBS 334.59 / QM 7333)</name>
    <name type="common">Penicillium marneffei</name>
    <dbReference type="NCBI Taxonomy" id="441960"/>
    <lineage>
        <taxon>Eukaryota</taxon>
        <taxon>Fungi</taxon>
        <taxon>Dikarya</taxon>
        <taxon>Ascomycota</taxon>
        <taxon>Pezizomycotina</taxon>
        <taxon>Eurotiomycetes</taxon>
        <taxon>Eurotiomycetidae</taxon>
        <taxon>Eurotiales</taxon>
        <taxon>Trichocomaceae</taxon>
        <taxon>Talaromyces</taxon>
        <taxon>Talaromyces sect. Talaromyces</taxon>
    </lineage>
</organism>
<dbReference type="PROSITE" id="PS50048">
    <property type="entry name" value="ZN2_CY6_FUNGAL_2"/>
    <property type="match status" value="1"/>
</dbReference>
<gene>
    <name evidence="13" type="ORF">PMAA_034080</name>
</gene>
<dbReference type="InterPro" id="IPR018791">
    <property type="entry name" value="UV_resistance/autophagy_Atg14"/>
</dbReference>
<keyword evidence="4" id="KW-0479">Metal-binding</keyword>
<evidence type="ECO:0000256" key="5">
    <source>
        <dbReference type="ARBA" id="ARBA00023015"/>
    </source>
</evidence>
<feature type="compositionally biased region" description="Low complexity" evidence="11">
    <location>
        <begin position="115"/>
        <end position="127"/>
    </location>
</feature>
<feature type="compositionally biased region" description="Polar residues" evidence="11">
    <location>
        <begin position="193"/>
        <end position="204"/>
    </location>
</feature>
<evidence type="ECO:0000256" key="2">
    <source>
        <dbReference type="ARBA" id="ARBA00009574"/>
    </source>
</evidence>
<dbReference type="SMART" id="SM00906">
    <property type="entry name" value="Fungal_trans"/>
    <property type="match status" value="1"/>
</dbReference>
<keyword evidence="14" id="KW-1185">Reference proteome</keyword>